<organism evidence="1 2">
    <name type="scientific">candidate division CSSED10-310 bacterium</name>
    <dbReference type="NCBI Taxonomy" id="2855610"/>
    <lineage>
        <taxon>Bacteria</taxon>
        <taxon>Bacteria division CSSED10-310</taxon>
    </lineage>
</organism>
<accession>A0ABV6YVF7</accession>
<protein>
    <submittedName>
        <fullName evidence="1">Uncharacterized protein</fullName>
    </submittedName>
</protein>
<keyword evidence="2" id="KW-1185">Reference proteome</keyword>
<reference evidence="1 2" key="1">
    <citation type="submission" date="2024-09" db="EMBL/GenBank/DDBJ databases">
        <title>Laminarin stimulates single cell rates of sulfate reduction while oxygen inhibits transcriptomic activity in coastal marine sediment.</title>
        <authorList>
            <person name="Lindsay M."/>
            <person name="Orcutt B."/>
            <person name="Emerson D."/>
            <person name="Stepanauskas R."/>
            <person name="D'Angelo T."/>
        </authorList>
    </citation>
    <scope>NUCLEOTIDE SEQUENCE [LARGE SCALE GENOMIC DNA]</scope>
    <source>
        <strain evidence="1">SAG AM-311-K15</strain>
    </source>
</reference>
<gene>
    <name evidence="1" type="ORF">ACFL27_08320</name>
</gene>
<comment type="caution">
    <text evidence="1">The sequence shown here is derived from an EMBL/GenBank/DDBJ whole genome shotgun (WGS) entry which is preliminary data.</text>
</comment>
<proteinExistence type="predicted"/>
<dbReference type="EMBL" id="JBHPBY010000082">
    <property type="protein sequence ID" value="MFC1850180.1"/>
    <property type="molecule type" value="Genomic_DNA"/>
</dbReference>
<evidence type="ECO:0000313" key="2">
    <source>
        <dbReference type="Proteomes" id="UP001594351"/>
    </source>
</evidence>
<sequence>MKKISKFFNSMKKGNWGFTMDEVMSGEHKFEPGFGAAGSHHMEFRVTWGPKNFGQWINPWYPHFLKNDLSGTVTIGGLCENESCSGSLELNYFDEHKIRYTFDFTTAGKQYHFVGEKVNIQLHNLPFSHTTCFGTLVEKESNKLVSRSVTYFRLWTAPEFVTSLRLANA</sequence>
<name>A0ABV6YVF7_UNCC1</name>
<evidence type="ECO:0000313" key="1">
    <source>
        <dbReference type="EMBL" id="MFC1850180.1"/>
    </source>
</evidence>
<dbReference type="Proteomes" id="UP001594351">
    <property type="component" value="Unassembled WGS sequence"/>
</dbReference>